<comment type="similarity">
    <text evidence="2 12">Belongs to the amiloride-sensitive sodium channel (TC 1.A.6) family.</text>
</comment>
<dbReference type="PANTHER" id="PTHR11690:SF288">
    <property type="entry name" value="AMILORIDE-SENSITIVE NA+ CHANNEL-RELATED"/>
    <property type="match status" value="1"/>
</dbReference>
<evidence type="ECO:0000256" key="4">
    <source>
        <dbReference type="ARBA" id="ARBA00022461"/>
    </source>
</evidence>
<evidence type="ECO:0000256" key="3">
    <source>
        <dbReference type="ARBA" id="ARBA00022448"/>
    </source>
</evidence>
<comment type="subcellular location">
    <subcellularLocation>
        <location evidence="1">Membrane</location>
        <topology evidence="1">Multi-pass membrane protein</topology>
    </subcellularLocation>
</comment>
<keyword evidence="7" id="KW-0915">Sodium</keyword>
<keyword evidence="6 13" id="KW-1133">Transmembrane helix</keyword>
<evidence type="ECO:0000313" key="14">
    <source>
        <dbReference type="EMBL" id="CAH0398374.1"/>
    </source>
</evidence>
<dbReference type="Gene3D" id="1.10.287.770">
    <property type="entry name" value="YojJ-like"/>
    <property type="match status" value="1"/>
</dbReference>
<dbReference type="Proteomes" id="UP001153292">
    <property type="component" value="Chromosome 11"/>
</dbReference>
<reference evidence="14" key="1">
    <citation type="submission" date="2021-12" db="EMBL/GenBank/DDBJ databases">
        <authorList>
            <person name="King R."/>
        </authorList>
    </citation>
    <scope>NUCLEOTIDE SEQUENCE</scope>
</reference>
<name>A0ABN8ARP3_CHISP</name>
<keyword evidence="5 12" id="KW-0812">Transmembrane</keyword>
<evidence type="ECO:0000256" key="13">
    <source>
        <dbReference type="SAM" id="Phobius"/>
    </source>
</evidence>
<protein>
    <recommendedName>
        <fullName evidence="16">Sodium channel protein Nach</fullName>
    </recommendedName>
</protein>
<evidence type="ECO:0000256" key="8">
    <source>
        <dbReference type="ARBA" id="ARBA00023065"/>
    </source>
</evidence>
<keyword evidence="11 12" id="KW-0407">Ion channel</keyword>
<dbReference type="InterPro" id="IPR001873">
    <property type="entry name" value="ENaC"/>
</dbReference>
<dbReference type="Pfam" id="PF00858">
    <property type="entry name" value="ASC"/>
    <property type="match status" value="1"/>
</dbReference>
<evidence type="ECO:0000256" key="7">
    <source>
        <dbReference type="ARBA" id="ARBA00023053"/>
    </source>
</evidence>
<feature type="transmembrane region" description="Helical" evidence="13">
    <location>
        <begin position="59"/>
        <end position="80"/>
    </location>
</feature>
<organism evidence="14 15">
    <name type="scientific">Chilo suppressalis</name>
    <name type="common">Asiatic rice borer moth</name>
    <dbReference type="NCBI Taxonomy" id="168631"/>
    <lineage>
        <taxon>Eukaryota</taxon>
        <taxon>Metazoa</taxon>
        <taxon>Ecdysozoa</taxon>
        <taxon>Arthropoda</taxon>
        <taxon>Hexapoda</taxon>
        <taxon>Insecta</taxon>
        <taxon>Pterygota</taxon>
        <taxon>Neoptera</taxon>
        <taxon>Endopterygota</taxon>
        <taxon>Lepidoptera</taxon>
        <taxon>Glossata</taxon>
        <taxon>Ditrysia</taxon>
        <taxon>Pyraloidea</taxon>
        <taxon>Crambidae</taxon>
        <taxon>Crambinae</taxon>
        <taxon>Chilo</taxon>
    </lineage>
</organism>
<evidence type="ECO:0000313" key="15">
    <source>
        <dbReference type="Proteomes" id="UP001153292"/>
    </source>
</evidence>
<gene>
    <name evidence="14" type="ORF">CHILSU_LOCUS1493</name>
</gene>
<keyword evidence="15" id="KW-1185">Reference proteome</keyword>
<evidence type="ECO:0000256" key="9">
    <source>
        <dbReference type="ARBA" id="ARBA00023136"/>
    </source>
</evidence>
<evidence type="ECO:0000256" key="1">
    <source>
        <dbReference type="ARBA" id="ARBA00004141"/>
    </source>
</evidence>
<proteinExistence type="inferred from homology"/>
<sequence>MDNSVYPRVQNKYQKRPQKTNLCILKRSLKTIVKEYCTQSSICGLKHLVDENTPYIERIIWKITLIGALIVSVTLVWFTFTKYYFAPLVTTQMPDGKPIDKIIFPAVGICSNNRISKRAVVELAKKLLNEDRNSKYSEKEMMSLLFGLGQFYNVVMVNSNYSTTETHEALGHYHANDLLRSLTPRCQDLLVRCAWNDNPVDCDRLFDFRLTMNGYCCTFNYLRHSDELFTEKENSQRSINMYQYGNKSTYDYDQGLKVLIRLDKSDDFYYKIPSEGAQLQFSDSYDFPDSPSGSFAMQMINPSVQMTVLVTASFTEASRDIQHVPVKIRNCLFYDESPYLQFYTYSDCMLKCRMLFLLEKCSCTPFNIPKMASSRTCDLTDVPCLQFYDAQSTTVRPQYMHLVAELELDLVDGGLNCPMCYPTCSKTLYNYNFYNVNIYPEVLNMDPDSDRDEWLRGANLTATSIVQIRYGREMADCYGQNVIMKWFDLISNIGSTCGFVTGFSFVSVLEFIYFFTVKLFREIRTKRGNATVTNTPKHKPISIYRQIYWNELAPSACIYEPKLQNFINSKKVTYNI</sequence>
<feature type="transmembrane region" description="Helical" evidence="13">
    <location>
        <begin position="498"/>
        <end position="517"/>
    </location>
</feature>
<evidence type="ECO:0000256" key="5">
    <source>
        <dbReference type="ARBA" id="ARBA00022692"/>
    </source>
</evidence>
<keyword evidence="3 12" id="KW-0813">Transport</keyword>
<evidence type="ECO:0008006" key="16">
    <source>
        <dbReference type="Google" id="ProtNLM"/>
    </source>
</evidence>
<keyword evidence="9 13" id="KW-0472">Membrane</keyword>
<accession>A0ABN8ARP3</accession>
<dbReference type="PRINTS" id="PR01078">
    <property type="entry name" value="AMINACHANNEL"/>
</dbReference>
<evidence type="ECO:0000256" key="2">
    <source>
        <dbReference type="ARBA" id="ARBA00007193"/>
    </source>
</evidence>
<dbReference type="PANTHER" id="PTHR11690">
    <property type="entry name" value="AMILORIDE-SENSITIVE SODIUM CHANNEL-RELATED"/>
    <property type="match status" value="1"/>
</dbReference>
<evidence type="ECO:0000256" key="12">
    <source>
        <dbReference type="RuleBase" id="RU000679"/>
    </source>
</evidence>
<keyword evidence="4 12" id="KW-0894">Sodium channel</keyword>
<dbReference type="EMBL" id="OU963904">
    <property type="protein sequence ID" value="CAH0398374.1"/>
    <property type="molecule type" value="Genomic_DNA"/>
</dbReference>
<evidence type="ECO:0000256" key="11">
    <source>
        <dbReference type="ARBA" id="ARBA00023303"/>
    </source>
</evidence>
<dbReference type="Gene3D" id="2.60.470.10">
    <property type="entry name" value="Acid-sensing ion channels like domains"/>
    <property type="match status" value="1"/>
</dbReference>
<evidence type="ECO:0000256" key="6">
    <source>
        <dbReference type="ARBA" id="ARBA00022989"/>
    </source>
</evidence>
<keyword evidence="8 12" id="KW-0406">Ion transport</keyword>
<evidence type="ECO:0000256" key="10">
    <source>
        <dbReference type="ARBA" id="ARBA00023201"/>
    </source>
</evidence>
<keyword evidence="10 12" id="KW-0739">Sodium transport</keyword>